<protein>
    <submittedName>
        <fullName evidence="1">Uncharacterized protein</fullName>
    </submittedName>
</protein>
<keyword evidence="2" id="KW-1185">Reference proteome</keyword>
<dbReference type="AlphaFoldDB" id="A0A0Q9Z8K1"/>
<comment type="caution">
    <text evidence="1">The sequence shown here is derived from an EMBL/GenBank/DDBJ whole genome shotgun (WGS) entry which is preliminary data.</text>
</comment>
<name>A0A0Q9Z8K1_9FLAO</name>
<sequence length="68" mass="8126">MRLHKILFLVMKVYSESIAVTTTYRVWSCNILTEFLIKQRNQKNKIFRSCISFKFWAKILISANVIQI</sequence>
<accession>A0A0Q9Z8K1</accession>
<proteinExistence type="predicted"/>
<gene>
    <name evidence="1" type="ORF">APR42_04860</name>
</gene>
<dbReference type="Proteomes" id="UP000051643">
    <property type="component" value="Unassembled WGS sequence"/>
</dbReference>
<evidence type="ECO:0000313" key="2">
    <source>
        <dbReference type="Proteomes" id="UP000051643"/>
    </source>
</evidence>
<evidence type="ECO:0000313" key="1">
    <source>
        <dbReference type="EMBL" id="KRG29269.1"/>
    </source>
</evidence>
<organism evidence="1 2">
    <name type="scientific">Salegentibacter mishustinae</name>
    <dbReference type="NCBI Taxonomy" id="270918"/>
    <lineage>
        <taxon>Bacteria</taxon>
        <taxon>Pseudomonadati</taxon>
        <taxon>Bacteroidota</taxon>
        <taxon>Flavobacteriia</taxon>
        <taxon>Flavobacteriales</taxon>
        <taxon>Flavobacteriaceae</taxon>
        <taxon>Salegentibacter</taxon>
    </lineage>
</organism>
<dbReference type="EMBL" id="LKTP01000012">
    <property type="protein sequence ID" value="KRG29269.1"/>
    <property type="molecule type" value="Genomic_DNA"/>
</dbReference>
<reference evidence="1" key="1">
    <citation type="submission" date="2015-10" db="EMBL/GenBank/DDBJ databases">
        <title>Draft genome sequence of Salegentibacter mishustinae KCTC 12263.</title>
        <authorList>
            <person name="Lin W."/>
            <person name="Zheng Q."/>
        </authorList>
    </citation>
    <scope>NUCLEOTIDE SEQUENCE [LARGE SCALE GENOMIC DNA]</scope>
    <source>
        <strain evidence="1">KCTC 12263</strain>
    </source>
</reference>